<protein>
    <submittedName>
        <fullName evidence="8">Oxaloacetate decarboxylase, gamma chain</fullName>
    </submittedName>
</protein>
<keyword evidence="7" id="KW-0732">Signal</keyword>
<evidence type="ECO:0000256" key="2">
    <source>
        <dbReference type="ARBA" id="ARBA00022475"/>
    </source>
</evidence>
<dbReference type="Pfam" id="PF04277">
    <property type="entry name" value="OAD_gamma"/>
    <property type="match status" value="1"/>
</dbReference>
<reference evidence="8 9" key="1">
    <citation type="submission" date="2017-02" db="EMBL/GenBank/DDBJ databases">
        <authorList>
            <person name="Peterson S.W."/>
        </authorList>
    </citation>
    <scope>NUCLEOTIDE SEQUENCE [LARGE SCALE GENOMIC DNA]</scope>
    <source>
        <strain evidence="8 9">ATCC 17233</strain>
    </source>
</reference>
<keyword evidence="9" id="KW-1185">Reference proteome</keyword>
<dbReference type="InterPro" id="IPR005899">
    <property type="entry name" value="Na_pump_deCOase"/>
</dbReference>
<dbReference type="GO" id="GO:0036376">
    <property type="term" value="P:sodium ion export across plasma membrane"/>
    <property type="evidence" value="ECO:0007669"/>
    <property type="project" value="InterPro"/>
</dbReference>
<keyword evidence="2" id="KW-1003">Cell membrane</keyword>
<feature type="signal peptide" evidence="7">
    <location>
        <begin position="1"/>
        <end position="18"/>
    </location>
</feature>
<keyword evidence="3 6" id="KW-0812">Transmembrane</keyword>
<sequence>MKKRLLLILSLVMLLSLAGCKSSDDGKPFDYNENIMATMTASYINQFKDVTGDEAEYYMTKGTELESSLVKGFNQLESTDKVGAFVTIPGGGSAEQAKFKNGSSNDILCTVRCTYENRDVDVTVSFVKNLEYYKETAAFRRQLEAYCKDNQIDPDEAAKESGYESFDEFIDAQMLQQGIYPYTPVQGEVSAVYSKSELLKKAGANTAIGMSTVFCALIFISFIISLLKFVPMLFNPDRKKKAAAEVGKVVNKPEEIIPEKVAEPVIDNENLASDDELVAVITAALYAALSDESKTNAISKDKLVVRSIRRVR</sequence>
<comment type="subcellular location">
    <subcellularLocation>
        <location evidence="1">Cell membrane</location>
    </subcellularLocation>
</comment>
<dbReference type="GO" id="GO:0005886">
    <property type="term" value="C:plasma membrane"/>
    <property type="evidence" value="ECO:0007669"/>
    <property type="project" value="UniProtKB-SubCell"/>
</dbReference>
<dbReference type="GO" id="GO:0015081">
    <property type="term" value="F:sodium ion transmembrane transporter activity"/>
    <property type="evidence" value="ECO:0007669"/>
    <property type="project" value="InterPro"/>
</dbReference>
<dbReference type="PROSITE" id="PS51257">
    <property type="entry name" value="PROKAR_LIPOPROTEIN"/>
    <property type="match status" value="1"/>
</dbReference>
<evidence type="ECO:0000256" key="1">
    <source>
        <dbReference type="ARBA" id="ARBA00004236"/>
    </source>
</evidence>
<evidence type="ECO:0000256" key="5">
    <source>
        <dbReference type="ARBA" id="ARBA00023136"/>
    </source>
</evidence>
<feature type="transmembrane region" description="Helical" evidence="6">
    <location>
        <begin position="207"/>
        <end position="230"/>
    </location>
</feature>
<keyword evidence="5 6" id="KW-0472">Membrane</keyword>
<accession>A0A1T4LXX5</accession>
<keyword evidence="4 6" id="KW-1133">Transmembrane helix</keyword>
<evidence type="ECO:0000313" key="9">
    <source>
        <dbReference type="Proteomes" id="UP000189857"/>
    </source>
</evidence>
<evidence type="ECO:0000313" key="8">
    <source>
        <dbReference type="EMBL" id="SJZ59314.1"/>
    </source>
</evidence>
<name>A0A1T4LXX5_9FIRM</name>
<proteinExistence type="predicted"/>
<evidence type="ECO:0000256" key="6">
    <source>
        <dbReference type="SAM" id="Phobius"/>
    </source>
</evidence>
<organism evidence="8 9">
    <name type="scientific">Eubacterium ruminantium</name>
    <dbReference type="NCBI Taxonomy" id="42322"/>
    <lineage>
        <taxon>Bacteria</taxon>
        <taxon>Bacillati</taxon>
        <taxon>Bacillota</taxon>
        <taxon>Clostridia</taxon>
        <taxon>Eubacteriales</taxon>
        <taxon>Eubacteriaceae</taxon>
        <taxon>Eubacterium</taxon>
    </lineage>
</organism>
<gene>
    <name evidence="8" type="ORF">SAMN02745110_00987</name>
</gene>
<evidence type="ECO:0000256" key="4">
    <source>
        <dbReference type="ARBA" id="ARBA00022989"/>
    </source>
</evidence>
<dbReference type="OrthoDB" id="1912660at2"/>
<dbReference type="RefSeq" id="WP_078786833.1">
    <property type="nucleotide sequence ID" value="NZ_CAJOJK010000006.1"/>
</dbReference>
<feature type="chain" id="PRO_5039295054" evidence="7">
    <location>
        <begin position="19"/>
        <end position="312"/>
    </location>
</feature>
<evidence type="ECO:0000256" key="7">
    <source>
        <dbReference type="SAM" id="SignalP"/>
    </source>
</evidence>
<evidence type="ECO:0000256" key="3">
    <source>
        <dbReference type="ARBA" id="ARBA00022692"/>
    </source>
</evidence>
<dbReference type="EMBL" id="FUXA01000006">
    <property type="protein sequence ID" value="SJZ59314.1"/>
    <property type="molecule type" value="Genomic_DNA"/>
</dbReference>
<dbReference type="Proteomes" id="UP000189857">
    <property type="component" value="Unassembled WGS sequence"/>
</dbReference>
<dbReference type="AlphaFoldDB" id="A0A1T4LXX5"/>